<gene>
    <name evidence="1" type="ORF">F444_21609</name>
</gene>
<reference evidence="1 2" key="1">
    <citation type="submission" date="2013-11" db="EMBL/GenBank/DDBJ databases">
        <title>The Genome Sequence of Phytophthora parasitica P1976.</title>
        <authorList>
            <consortium name="The Broad Institute Genomics Platform"/>
            <person name="Russ C."/>
            <person name="Tyler B."/>
            <person name="Panabieres F."/>
            <person name="Shan W."/>
            <person name="Tripathy S."/>
            <person name="Grunwald N."/>
            <person name="Machado M."/>
            <person name="Johnson C.S."/>
            <person name="Walker B."/>
            <person name="Young S."/>
            <person name="Zeng Q."/>
            <person name="Gargeya S."/>
            <person name="Fitzgerald M."/>
            <person name="Haas B."/>
            <person name="Abouelleil A."/>
            <person name="Allen A.W."/>
            <person name="Alvarado L."/>
            <person name="Arachchi H.M."/>
            <person name="Berlin A.M."/>
            <person name="Chapman S.B."/>
            <person name="Gainer-Dewar J."/>
            <person name="Goldberg J."/>
            <person name="Griggs A."/>
            <person name="Gujja S."/>
            <person name="Hansen M."/>
            <person name="Howarth C."/>
            <person name="Imamovic A."/>
            <person name="Ireland A."/>
            <person name="Larimer J."/>
            <person name="McCowan C."/>
            <person name="Murphy C."/>
            <person name="Pearson M."/>
            <person name="Poon T.W."/>
            <person name="Priest M."/>
            <person name="Roberts A."/>
            <person name="Saif S."/>
            <person name="Shea T."/>
            <person name="Sisk P."/>
            <person name="Sykes S."/>
            <person name="Wortman J."/>
            <person name="Nusbaum C."/>
            <person name="Birren B."/>
        </authorList>
    </citation>
    <scope>NUCLEOTIDE SEQUENCE [LARGE SCALE GENOMIC DNA]</scope>
    <source>
        <strain evidence="1 2">P1976</strain>
    </source>
</reference>
<dbReference type="OrthoDB" id="128297at2759"/>
<sequence length="379" mass="42227">MRKAFARAIGQQDNQTEYGTHSIRKGVATYACNGSNGGPSIVSVRLRCGWSLTGVQDRYFRYESAGDQFLGRVVAGLPVNSAEFTILPPHFQNNSNGVVCDAVKTVFPTLAGENGLQQILKLSLTSLVFHYDYFASVLPNTHPFRASSLFRIDAKALSRASAPEFLMDDGNGHSSPSGNDRIAAANTKHDRFARMLEEKGICGNGITQQQLEETMRKILGERAETPSSHDESERSRITSRTTVHFWPSDGKLHTLPETFEFPSTDVLHAWLMWWFGNEWMGFPPLKSVSTSDLSTRKKQQTYSEWSVMMQHISQAVERCTGKALPTSMTQQQATALCITGVNSLRLGGASRRQRATQLKITTMLRLVREAKHVERNTHT</sequence>
<protein>
    <submittedName>
        <fullName evidence="1">Uncharacterized protein</fullName>
    </submittedName>
</protein>
<evidence type="ECO:0000313" key="2">
    <source>
        <dbReference type="Proteomes" id="UP000028582"/>
    </source>
</evidence>
<comment type="caution">
    <text evidence="1">The sequence shown here is derived from an EMBL/GenBank/DDBJ whole genome shotgun (WGS) entry which is preliminary data.</text>
</comment>
<name>A0A080Z0J6_PHYNI</name>
<dbReference type="Proteomes" id="UP000028582">
    <property type="component" value="Unassembled WGS sequence"/>
</dbReference>
<proteinExistence type="predicted"/>
<dbReference type="EMBL" id="ANJA01003981">
    <property type="protein sequence ID" value="ETO60157.1"/>
    <property type="molecule type" value="Genomic_DNA"/>
</dbReference>
<accession>A0A080Z0J6</accession>
<dbReference type="AlphaFoldDB" id="A0A080Z0J6"/>
<organism evidence="1 2">
    <name type="scientific">Phytophthora nicotianae P1976</name>
    <dbReference type="NCBI Taxonomy" id="1317066"/>
    <lineage>
        <taxon>Eukaryota</taxon>
        <taxon>Sar</taxon>
        <taxon>Stramenopiles</taxon>
        <taxon>Oomycota</taxon>
        <taxon>Peronosporomycetes</taxon>
        <taxon>Peronosporales</taxon>
        <taxon>Peronosporaceae</taxon>
        <taxon>Phytophthora</taxon>
    </lineage>
</organism>
<evidence type="ECO:0000313" key="1">
    <source>
        <dbReference type="EMBL" id="ETO60157.1"/>
    </source>
</evidence>